<dbReference type="RefSeq" id="XP_001888998.1">
    <property type="nucleotide sequence ID" value="XM_001888963.1"/>
</dbReference>
<name>B0DYH4_LACBS</name>
<feature type="region of interest" description="Disordered" evidence="1">
    <location>
        <begin position="260"/>
        <end position="284"/>
    </location>
</feature>
<dbReference type="HOGENOM" id="CLU_725756_0_0_1"/>
<dbReference type="OrthoDB" id="62853at2759"/>
<dbReference type="Proteomes" id="UP000001194">
    <property type="component" value="Unassembled WGS sequence"/>
</dbReference>
<organism evidence="3">
    <name type="scientific">Laccaria bicolor (strain S238N-H82 / ATCC MYA-4686)</name>
    <name type="common">Bicoloured deceiver</name>
    <name type="synonym">Laccaria laccata var. bicolor</name>
    <dbReference type="NCBI Taxonomy" id="486041"/>
    <lineage>
        <taxon>Eukaryota</taxon>
        <taxon>Fungi</taxon>
        <taxon>Dikarya</taxon>
        <taxon>Basidiomycota</taxon>
        <taxon>Agaricomycotina</taxon>
        <taxon>Agaricomycetes</taxon>
        <taxon>Agaricomycetidae</taxon>
        <taxon>Agaricales</taxon>
        <taxon>Agaricineae</taxon>
        <taxon>Hydnangiaceae</taxon>
        <taxon>Laccaria</taxon>
    </lineage>
</organism>
<reference evidence="2 3" key="1">
    <citation type="journal article" date="2008" name="Nature">
        <title>The genome of Laccaria bicolor provides insights into mycorrhizal symbiosis.</title>
        <authorList>
            <person name="Martin F."/>
            <person name="Aerts A."/>
            <person name="Ahren D."/>
            <person name="Brun A."/>
            <person name="Danchin E.G.J."/>
            <person name="Duchaussoy F."/>
            <person name="Gibon J."/>
            <person name="Kohler A."/>
            <person name="Lindquist E."/>
            <person name="Pereda V."/>
            <person name="Salamov A."/>
            <person name="Shapiro H.J."/>
            <person name="Wuyts J."/>
            <person name="Blaudez D."/>
            <person name="Buee M."/>
            <person name="Brokstein P."/>
            <person name="Canbaeck B."/>
            <person name="Cohen D."/>
            <person name="Courty P.E."/>
            <person name="Coutinho P.M."/>
            <person name="Delaruelle C."/>
            <person name="Detter J.C."/>
            <person name="Deveau A."/>
            <person name="DiFazio S."/>
            <person name="Duplessis S."/>
            <person name="Fraissinet-Tachet L."/>
            <person name="Lucic E."/>
            <person name="Frey-Klett P."/>
            <person name="Fourrey C."/>
            <person name="Feussner I."/>
            <person name="Gay G."/>
            <person name="Grimwood J."/>
            <person name="Hoegger P.J."/>
            <person name="Jain P."/>
            <person name="Kilaru S."/>
            <person name="Labbe J."/>
            <person name="Lin Y.C."/>
            <person name="Legue V."/>
            <person name="Le Tacon F."/>
            <person name="Marmeisse R."/>
            <person name="Melayah D."/>
            <person name="Montanini B."/>
            <person name="Muratet M."/>
            <person name="Nehls U."/>
            <person name="Niculita-Hirzel H."/>
            <person name="Oudot-Le Secq M.P."/>
            <person name="Peter M."/>
            <person name="Quesneville H."/>
            <person name="Rajashekar B."/>
            <person name="Reich M."/>
            <person name="Rouhier N."/>
            <person name="Schmutz J."/>
            <person name="Yin T."/>
            <person name="Chalot M."/>
            <person name="Henrissat B."/>
            <person name="Kuees U."/>
            <person name="Lucas S."/>
            <person name="Van de Peer Y."/>
            <person name="Podila G.K."/>
            <person name="Polle A."/>
            <person name="Pukkila P.J."/>
            <person name="Richardson P.M."/>
            <person name="Rouze P."/>
            <person name="Sanders I.R."/>
            <person name="Stajich J.E."/>
            <person name="Tunlid A."/>
            <person name="Tuskan G."/>
            <person name="Grigoriev I.V."/>
        </authorList>
    </citation>
    <scope>NUCLEOTIDE SEQUENCE [LARGE SCALE GENOMIC DNA]</scope>
    <source>
        <strain evidence="3">S238N-H82 / ATCC MYA-4686</strain>
    </source>
</reference>
<evidence type="ECO:0000313" key="3">
    <source>
        <dbReference type="Proteomes" id="UP000001194"/>
    </source>
</evidence>
<evidence type="ECO:0000313" key="2">
    <source>
        <dbReference type="EMBL" id="EDR00439.1"/>
    </source>
</evidence>
<dbReference type="STRING" id="486041.B0DYH4"/>
<accession>B0DYH4</accession>
<feature type="compositionally biased region" description="Polar residues" evidence="1">
    <location>
        <begin position="266"/>
        <end position="284"/>
    </location>
</feature>
<dbReference type="AlphaFoldDB" id="B0DYH4"/>
<gene>
    <name evidence="2" type="ORF">LACBIDRAFT_334214</name>
</gene>
<evidence type="ECO:0000256" key="1">
    <source>
        <dbReference type="SAM" id="MobiDB-lite"/>
    </source>
</evidence>
<protein>
    <submittedName>
        <fullName evidence="2">Predicted protein</fullName>
    </submittedName>
</protein>
<dbReference type="EMBL" id="DS547150">
    <property type="protein sequence ID" value="EDR00439.1"/>
    <property type="molecule type" value="Genomic_DNA"/>
</dbReference>
<keyword evidence="3" id="KW-1185">Reference proteome</keyword>
<dbReference type="KEGG" id="lbc:LACBIDRAFT_334214"/>
<sequence>MIGKWLCSSRNLSYAFASFYGIRGAPSRVPNVTVIPDGVHPSVALERPSSKKATFYCVEFFPLSHGLLRPFLSCLFPPNVPTLTRCMQCMVSRGRHVETPTTKSSRSSRSPTKSRQWYCIALDPATWLAEKEAMIQHTAGMEENAEVEQLVETEDGKDEGAAELRYLLSTSNNLKFALKQLTRTGQATPYQTPATLHPAPPNTFSLPLHHPFPHPTSLRRLHRHPRTPRRSLPQWSLLGALWSSRLEGLWDAACNAGGRRCRSRSDPGNTQKRTNNPGICTSLPTPVRTTTLSATPQCLSGLQLNVGPTEERERAYVNDAFPREMHHSFPASTICIPGELLRDDGFCLALAHPADTSLSANTRSMWISPLPMLSTYSGLLS</sequence>
<proteinExistence type="predicted"/>
<dbReference type="InParanoid" id="B0DYH4"/>
<dbReference type="GeneID" id="6084640"/>